<dbReference type="Proteomes" id="UP001056120">
    <property type="component" value="Linkage Group LG05"/>
</dbReference>
<accession>A0ACB9J645</accession>
<evidence type="ECO:0000313" key="1">
    <source>
        <dbReference type="EMBL" id="KAI3815245.1"/>
    </source>
</evidence>
<reference evidence="1 2" key="2">
    <citation type="journal article" date="2022" name="Mol. Ecol. Resour.">
        <title>The genomes of chicory, endive, great burdock and yacon provide insights into Asteraceae paleo-polyploidization history and plant inulin production.</title>
        <authorList>
            <person name="Fan W."/>
            <person name="Wang S."/>
            <person name="Wang H."/>
            <person name="Wang A."/>
            <person name="Jiang F."/>
            <person name="Liu H."/>
            <person name="Zhao H."/>
            <person name="Xu D."/>
            <person name="Zhang Y."/>
        </authorList>
    </citation>
    <scope>NUCLEOTIDE SEQUENCE [LARGE SCALE GENOMIC DNA]</scope>
    <source>
        <strain evidence="2">cv. Yunnan</strain>
        <tissue evidence="1">Leaves</tissue>
    </source>
</reference>
<dbReference type="EMBL" id="CM042022">
    <property type="protein sequence ID" value="KAI3815245.1"/>
    <property type="molecule type" value="Genomic_DNA"/>
</dbReference>
<proteinExistence type="predicted"/>
<keyword evidence="2" id="KW-1185">Reference proteome</keyword>
<gene>
    <name evidence="1" type="ORF">L1987_14906</name>
</gene>
<name>A0ACB9J645_9ASTR</name>
<sequence length="111" mass="12826">MAWRGSLSRTFISAPRAPSFRPTNTLPRLRSPPLSAPRLHSRRFFNPRTLGELGCAQSLLPMFAGDRLTSHLAVNMRAFCELSHVIVVEWQRWVTSRNSRQYRPARMYLTN</sequence>
<organism evidence="1 2">
    <name type="scientific">Smallanthus sonchifolius</name>
    <dbReference type="NCBI Taxonomy" id="185202"/>
    <lineage>
        <taxon>Eukaryota</taxon>
        <taxon>Viridiplantae</taxon>
        <taxon>Streptophyta</taxon>
        <taxon>Embryophyta</taxon>
        <taxon>Tracheophyta</taxon>
        <taxon>Spermatophyta</taxon>
        <taxon>Magnoliopsida</taxon>
        <taxon>eudicotyledons</taxon>
        <taxon>Gunneridae</taxon>
        <taxon>Pentapetalae</taxon>
        <taxon>asterids</taxon>
        <taxon>campanulids</taxon>
        <taxon>Asterales</taxon>
        <taxon>Asteraceae</taxon>
        <taxon>Asteroideae</taxon>
        <taxon>Heliantheae alliance</taxon>
        <taxon>Millerieae</taxon>
        <taxon>Smallanthus</taxon>
    </lineage>
</organism>
<reference evidence="2" key="1">
    <citation type="journal article" date="2022" name="Mol. Ecol. Resour.">
        <title>The genomes of chicory, endive, great burdock and yacon provide insights into Asteraceae palaeo-polyploidization history and plant inulin production.</title>
        <authorList>
            <person name="Fan W."/>
            <person name="Wang S."/>
            <person name="Wang H."/>
            <person name="Wang A."/>
            <person name="Jiang F."/>
            <person name="Liu H."/>
            <person name="Zhao H."/>
            <person name="Xu D."/>
            <person name="Zhang Y."/>
        </authorList>
    </citation>
    <scope>NUCLEOTIDE SEQUENCE [LARGE SCALE GENOMIC DNA]</scope>
    <source>
        <strain evidence="2">cv. Yunnan</strain>
    </source>
</reference>
<evidence type="ECO:0000313" key="2">
    <source>
        <dbReference type="Proteomes" id="UP001056120"/>
    </source>
</evidence>
<protein>
    <submittedName>
        <fullName evidence="1">Uncharacterized protein</fullName>
    </submittedName>
</protein>
<comment type="caution">
    <text evidence="1">The sequence shown here is derived from an EMBL/GenBank/DDBJ whole genome shotgun (WGS) entry which is preliminary data.</text>
</comment>